<organism evidence="1 2">
    <name type="scientific">Pistacia integerrima</name>
    <dbReference type="NCBI Taxonomy" id="434235"/>
    <lineage>
        <taxon>Eukaryota</taxon>
        <taxon>Viridiplantae</taxon>
        <taxon>Streptophyta</taxon>
        <taxon>Embryophyta</taxon>
        <taxon>Tracheophyta</taxon>
        <taxon>Spermatophyta</taxon>
        <taxon>Magnoliopsida</taxon>
        <taxon>eudicotyledons</taxon>
        <taxon>Gunneridae</taxon>
        <taxon>Pentapetalae</taxon>
        <taxon>rosids</taxon>
        <taxon>malvids</taxon>
        <taxon>Sapindales</taxon>
        <taxon>Anacardiaceae</taxon>
        <taxon>Pistacia</taxon>
    </lineage>
</organism>
<reference evidence="2" key="1">
    <citation type="journal article" date="2023" name="G3 (Bethesda)">
        <title>Genome assembly and association tests identify interacting loci associated with vigor, precocity, and sex in interspecific pistachio rootstocks.</title>
        <authorList>
            <person name="Palmer W."/>
            <person name="Jacygrad E."/>
            <person name="Sagayaradj S."/>
            <person name="Cavanaugh K."/>
            <person name="Han R."/>
            <person name="Bertier L."/>
            <person name="Beede B."/>
            <person name="Kafkas S."/>
            <person name="Golino D."/>
            <person name="Preece J."/>
            <person name="Michelmore R."/>
        </authorList>
    </citation>
    <scope>NUCLEOTIDE SEQUENCE [LARGE SCALE GENOMIC DNA]</scope>
</reference>
<evidence type="ECO:0000313" key="1">
    <source>
        <dbReference type="EMBL" id="KAJ0024954.1"/>
    </source>
</evidence>
<sequence length="711" mass="78210">MAEMTKYSMEHELGCGLMGGIFQRRSFWPGKKSVPSLSSNGTSNNNLKLPIFQNSKKPPSHDSKIRRSTSADSSLVDSANVAKPSEKPDKKHCRRPSSEPPRSSTSQQRSHSRRPSDAARSSTSSSSSSGKPKATQVQDSTDKRKLSKDPPCTSTELSTVVVSNYQKSGVNKALARATSSNIMLIGQLGNLKQLGTGSVLGNNSPNATIKTVDYLYRNLQEGTCKSKHRSGQSRLGGNGVMGNIVRQPSGEFPKVKGLTNKLDPDVLKSMGNDAYKKGRFEDALSLYDGAIALNSNNATYRSNKSAALIGLGSLMEALVECKEAIRIDPSYCRAQHRLATIYLRLGEAEKALHHYKQSGSLVDREDIAKAEALQKHLNRCNGARNLKEWSDLLKGTQFAISVGADSAPKVYALQTEALLRLQRHQEAYATYNKGPKFLIESCTKLFGPAGSAYILVMKAQVYMATGRLEDAVKVAQHAAQLDPNNQEIVTVVKRAKAIASTRLSGNLLFKGSKYLEACNMYSEGLEHEPHNSILLCNRAACRSKLGQYEKAVEDCTTALILQPTYSKARLRRADCNAKGDEEVGRALFEAQVQLKKERGEDVKDMKFGSNLVFISSNERFRHFVTSPGMAVVLFCNKANHKQVLQLMEQVCKRFPSVNFLKVEVEDHPYLAKSEAVSSIPAFKIYKNGSRVKEIPGNNRELLEKSVKLYSS</sequence>
<gene>
    <name evidence="1" type="ORF">Pint_08327</name>
</gene>
<proteinExistence type="predicted"/>
<dbReference type="EMBL" id="CM047745">
    <property type="protein sequence ID" value="KAJ0024954.1"/>
    <property type="molecule type" value="Genomic_DNA"/>
</dbReference>
<dbReference type="Proteomes" id="UP001163603">
    <property type="component" value="Chromosome 10"/>
</dbReference>
<protein>
    <submittedName>
        <fullName evidence="1">Uncharacterized protein</fullName>
    </submittedName>
</protein>
<accession>A0ACC0XVQ5</accession>
<name>A0ACC0XVQ5_9ROSI</name>
<evidence type="ECO:0000313" key="2">
    <source>
        <dbReference type="Proteomes" id="UP001163603"/>
    </source>
</evidence>
<keyword evidence="2" id="KW-1185">Reference proteome</keyword>
<comment type="caution">
    <text evidence="1">The sequence shown here is derived from an EMBL/GenBank/DDBJ whole genome shotgun (WGS) entry which is preliminary data.</text>
</comment>